<feature type="compositionally biased region" description="Polar residues" evidence="1">
    <location>
        <begin position="422"/>
        <end position="437"/>
    </location>
</feature>
<protein>
    <recommendedName>
        <fullName evidence="3">CRAL-TRIO domain-containing protein</fullName>
    </recommendedName>
</protein>
<organism evidence="2">
    <name type="scientific">Aquarana catesbeiana</name>
    <name type="common">American bullfrog</name>
    <name type="synonym">Rana catesbeiana</name>
    <dbReference type="NCBI Taxonomy" id="8400"/>
    <lineage>
        <taxon>Eukaryota</taxon>
        <taxon>Metazoa</taxon>
        <taxon>Chordata</taxon>
        <taxon>Craniata</taxon>
        <taxon>Vertebrata</taxon>
        <taxon>Euteleostomi</taxon>
        <taxon>Amphibia</taxon>
        <taxon>Batrachia</taxon>
        <taxon>Anura</taxon>
        <taxon>Neobatrachia</taxon>
        <taxon>Ranoidea</taxon>
        <taxon>Ranidae</taxon>
        <taxon>Aquarana</taxon>
    </lineage>
</organism>
<feature type="compositionally biased region" description="Polar residues" evidence="1">
    <location>
        <begin position="1569"/>
        <end position="1579"/>
    </location>
</feature>
<feature type="compositionally biased region" description="Polar residues" evidence="1">
    <location>
        <begin position="145"/>
        <end position="158"/>
    </location>
</feature>
<feature type="region of interest" description="Disordered" evidence="1">
    <location>
        <begin position="420"/>
        <end position="446"/>
    </location>
</feature>
<feature type="region of interest" description="Disordered" evidence="1">
    <location>
        <begin position="1160"/>
        <end position="1186"/>
    </location>
</feature>
<feature type="region of interest" description="Disordered" evidence="1">
    <location>
        <begin position="1795"/>
        <end position="1816"/>
    </location>
</feature>
<dbReference type="InterPro" id="IPR038222">
    <property type="entry name" value="DHHA2_dom_sf"/>
</dbReference>
<evidence type="ECO:0000256" key="1">
    <source>
        <dbReference type="SAM" id="MobiDB-lite"/>
    </source>
</evidence>
<feature type="region of interest" description="Disordered" evidence="1">
    <location>
        <begin position="1569"/>
        <end position="1591"/>
    </location>
</feature>
<dbReference type="OrthoDB" id="19923at2759"/>
<accession>A0A2G9SL71</accession>
<evidence type="ECO:0008006" key="3">
    <source>
        <dbReference type="Google" id="ProtNLM"/>
    </source>
</evidence>
<feature type="compositionally biased region" description="Basic and acidic residues" evidence="1">
    <location>
        <begin position="1807"/>
        <end position="1816"/>
    </location>
</feature>
<name>A0A2G9SL71_AQUCT</name>
<dbReference type="EMBL" id="KV923263">
    <property type="protein sequence ID" value="PIO40910.1"/>
    <property type="molecule type" value="Genomic_DNA"/>
</dbReference>
<reference evidence="2" key="1">
    <citation type="submission" date="2017-08" db="EMBL/GenBank/DDBJ databases">
        <title>Assembly of the North American Bullfrog Genome.</title>
        <authorList>
            <person name="Warren R.L."/>
            <person name="Vandervalk B.P."/>
            <person name="Kucuk E."/>
            <person name="Birol I."/>
            <person name="Helbing C."/>
            <person name="Pandoh P."/>
            <person name="Behsaz B."/>
            <person name="Mohamadi H."/>
            <person name="Chu J."/>
            <person name="Jackman S."/>
            <person name="Hammond S.A."/>
            <person name="Veldhoen N."/>
            <person name="Kirk H."/>
            <person name="Zhao Y."/>
            <person name="Coope R."/>
            <person name="Pleasance S."/>
            <person name="Moore R."/>
            <person name="Holt R."/>
        </authorList>
    </citation>
    <scope>NUCLEOTIDE SEQUENCE</scope>
    <source>
        <strain evidence="2">Bruno</strain>
        <tissue evidence="2">Liver</tissue>
    </source>
</reference>
<dbReference type="Gene3D" id="3.10.310.20">
    <property type="entry name" value="DHHA2 domain"/>
    <property type="match status" value="1"/>
</dbReference>
<feature type="region of interest" description="Disordered" evidence="1">
    <location>
        <begin position="138"/>
        <end position="158"/>
    </location>
</feature>
<sequence length="1898" mass="211877">MSYRNIIGDLKVFLDKYEIDILILLASYTCGEQSSRQQIAVYSDNPELCSQVCCELEECQNPFLDLQPSDNGWDQFFVYHQESPLVTCDQIAAIIKDAINRRRIGMVPNSRTSSTEAVAGSAPLSQGSSGIMELYGSDVDPPQNPVNFPDNQQEANGSAQVQVDVNIDLVSPDSGLATIRSSRSSKESSVFLSDDSPVAEAAGSHHNFSAGIDSYGPIPECVIIEEETPSSRNSDNIDLFSFDLAPNIHSESSSHSADYSMADDFFFQSDSSEGQQAVAQKEHNELRFYRENMANCSTSLLQTKVANVSLAEVENISLVEFDDNFMHSPENHEDLCDKNPSISDLAEYDATLSSEVLGQAEVKVPPTPMNSLVESSPLDNGPPTFFSDDVIENLNKLGSSDISQVKYGYWRNGEDPDALLNDTWSSSEQESVFQSPDSWKDQKPKDYSESRNLVDSFQLMGPSCYRQNNRGKHDENAMQETRPYSDLWKSNKPFHGGSDPWCDSSDKFVKCNNEPDNSWSALHGVKHRKYFTEVNEVGDTESDQSSENTPVAMETKMGQDMLEENKHTKKANGIPNLALSSKCNVFESDIESTTDLKHIHRNLCGWDLYDRNQEPSAINDHIAWEDPFLSYRCIDFTSPATSKDCIVSPPDTNYSTSDSISSPLCDDELHENLWQEQNAHEQTQNFLPAAYTEEPILNNTSAPNSANSDVNEGESPAFSITTEKMIEAVVKMQENDTMNNQKICLLQDTGTECNNGKKKVLNRIHLSNEIDDRSECSPKASNENIFQFSVASNCSSPFDIITSDFQSCLLPCTSKDLSPNNLSDNTLLRKHEPHPKVHKHSSLNTDLFDDLESVKPPAIQLGCSTLPQKVLKVSETQNETTGDRQLMFHTQEDENFDVNINREYEDAWDLQCDTESSSLNTPDELDNSSLRYLPNVNLLNNSVSSKKEGHEALNKDTDSVIHLSPVNETRFQANNDNPENLTQNSYPETYKLQKPSFSEKRSLTEKESVSKKIEIKENHFNPSSLTVEGTACQDDIINSPQSISGSAETDSDLSPEVVNINTSEELKMNACYNENNLSGSSLSSSTSPEPAADGCNTTYDEPTCASKNRYLPVSKNNVQLYSFLKCNSDTSDNVNAQKSSLNTINKVPMNLDIWNTRVCEESESSTSSPESNEVLDNSSSLEKDTKNSFEKQLLDLESTGSTFFENNESNSTTPGIEDQTLEEQIGWVHNFSSLEYKAEQSNTDLDVTESTLYHNSLVDCSAVVPNVRNAILLQTLLPDYKNSEQQENEILEYSSFVSQSNTLSQIEQSHWPTRNCKCADIFPLASFSGDYPSLHHCFEDPSKEKENSLNIWTRNADVSFTSPSDSEDNFNPKLNRENDIQVVQHVKETDFMAKVQSNFPNICKNNQTHIVNEQGNLYTLPGYNDVNTKTNPINISDTTEISNTNCGLQDDDLVSIFELEHNSIISSFEHCERLHSASSLHSDFMPDILDDHNLESSPFFCVDPDLWNMAEKNCNNVSLKDSPDVLNSCENSSQASDSPDLCKEYENGQLYRQQLNVWTDYFPRTAAQSDSTNVSQYDSQEQEPSKTSSTSASNVLELDFIDHENHSSVNTDTANAVFFVKHNVDLILRGQSPSTRENEYLIRPETSNIMFVDNASLISHSEEAEDLNQIRGTQAKEEDAHLNPLLNSKEAGKDAGFTERILNNPISPPGGNIGLHNDTDTIFQKAMPDTVFSAESPDTVQSTSMTIVSENQDTYESRFHPFHLGEKSPSILLQRRQSKKTSEEISEHSWSIILSQTETSDTSPEDIFSRADTGDGDRDLALYEECDIQERSQTAIRDNDYAELEESFELCKMDVSDTRTSTATNNDFFSYGKGLHSKLSPEGGACALHLGKNADEQR</sequence>
<evidence type="ECO:0000313" key="2">
    <source>
        <dbReference type="EMBL" id="PIO40910.1"/>
    </source>
</evidence>
<proteinExistence type="predicted"/>
<gene>
    <name evidence="2" type="ORF">AB205_0045960</name>
</gene>